<keyword evidence="2" id="KW-0472">Membrane</keyword>
<dbReference type="InterPro" id="IPR011055">
    <property type="entry name" value="Dup_hybrid_motif"/>
</dbReference>
<dbReference type="Pfam" id="PF01551">
    <property type="entry name" value="Peptidase_M23"/>
    <property type="match status" value="1"/>
</dbReference>
<gene>
    <name evidence="4" type="ORF">ET464_00955</name>
</gene>
<proteinExistence type="predicted"/>
<sequence>MNAKQKDKRPDKTSRQIQQEQWYKRYEDDNQPPDAPYPEFLFPYEQQEPLNNKRGPYTHYNGYSGPYPPSPSGRLPEQEEPDPERLWKANPNPWLGTWGQGSDPGRSPFDPTGPQDPGRMNAFWRGFRWKLAVSVIAFGAVWGMFRYGPPSMEEGRQFVTEALTKPMDFSPAAAWYKQTFAGAPSFIPIFEHKEEPAQLVDGSVKLPVVSPLPGGVLVKTFAEQLNGIELAGTSGQTVGAAQTGRVMQVTGSPGSMTVVIQNASGRTTIYGELGKAGVKKDDWVESGDPIGVLPAASGDQPSVLYFAVKENDRYIDPAGVIPLD</sequence>
<dbReference type="OrthoDB" id="2986589at2"/>
<dbReference type="AlphaFoldDB" id="A0A4P6ERK9"/>
<feature type="transmembrane region" description="Helical" evidence="2">
    <location>
        <begin position="129"/>
        <end position="148"/>
    </location>
</feature>
<evidence type="ECO:0000313" key="4">
    <source>
        <dbReference type="EMBL" id="QAY65166.1"/>
    </source>
</evidence>
<dbReference type="EMBL" id="CP035492">
    <property type="protein sequence ID" value="QAY65166.1"/>
    <property type="molecule type" value="Genomic_DNA"/>
</dbReference>
<dbReference type="PANTHER" id="PTHR21666:SF270">
    <property type="entry name" value="MUREIN HYDROLASE ACTIVATOR ENVC"/>
    <property type="match status" value="1"/>
</dbReference>
<keyword evidence="2" id="KW-1133">Transmembrane helix</keyword>
<dbReference type="KEGG" id="pprt:ET464_00955"/>
<protein>
    <submittedName>
        <fullName evidence="4">M23 family peptidase</fullName>
    </submittedName>
</protein>
<dbReference type="GO" id="GO:0004222">
    <property type="term" value="F:metalloendopeptidase activity"/>
    <property type="evidence" value="ECO:0007669"/>
    <property type="project" value="TreeGrafter"/>
</dbReference>
<dbReference type="SUPFAM" id="SSF51261">
    <property type="entry name" value="Duplicated hybrid motif"/>
    <property type="match status" value="1"/>
</dbReference>
<dbReference type="PANTHER" id="PTHR21666">
    <property type="entry name" value="PEPTIDASE-RELATED"/>
    <property type="match status" value="1"/>
</dbReference>
<feature type="compositionally biased region" description="Basic and acidic residues" evidence="1">
    <location>
        <begin position="1"/>
        <end position="14"/>
    </location>
</feature>
<dbReference type="RefSeq" id="WP_129437465.1">
    <property type="nucleotide sequence ID" value="NZ_CP035492.1"/>
</dbReference>
<dbReference type="Proteomes" id="UP000293568">
    <property type="component" value="Chromosome"/>
</dbReference>
<dbReference type="InterPro" id="IPR050570">
    <property type="entry name" value="Cell_wall_metabolism_enzyme"/>
</dbReference>
<dbReference type="CDD" id="cd12797">
    <property type="entry name" value="M23_peptidase"/>
    <property type="match status" value="1"/>
</dbReference>
<organism evidence="4 5">
    <name type="scientific">Paenibacillus protaetiae</name>
    <dbReference type="NCBI Taxonomy" id="2509456"/>
    <lineage>
        <taxon>Bacteria</taxon>
        <taxon>Bacillati</taxon>
        <taxon>Bacillota</taxon>
        <taxon>Bacilli</taxon>
        <taxon>Bacillales</taxon>
        <taxon>Paenibacillaceae</taxon>
        <taxon>Paenibacillus</taxon>
    </lineage>
</organism>
<dbReference type="Gene3D" id="2.70.70.10">
    <property type="entry name" value="Glucose Permease (Domain IIA)"/>
    <property type="match status" value="1"/>
</dbReference>
<evidence type="ECO:0000256" key="1">
    <source>
        <dbReference type="SAM" id="MobiDB-lite"/>
    </source>
</evidence>
<feature type="domain" description="M23ase beta-sheet core" evidence="3">
    <location>
        <begin position="226"/>
        <end position="317"/>
    </location>
</feature>
<keyword evidence="5" id="KW-1185">Reference proteome</keyword>
<name>A0A4P6ERK9_9BACL</name>
<reference evidence="4 5" key="1">
    <citation type="submission" date="2019-01" db="EMBL/GenBank/DDBJ databases">
        <title>Genome sequencing of strain FW100M-2.</title>
        <authorList>
            <person name="Heo J."/>
            <person name="Kim S.-J."/>
            <person name="Kim J.-S."/>
            <person name="Hong S.-B."/>
            <person name="Kwon S.-W."/>
        </authorList>
    </citation>
    <scope>NUCLEOTIDE SEQUENCE [LARGE SCALE GENOMIC DNA]</scope>
    <source>
        <strain evidence="4 5">FW100M-2</strain>
    </source>
</reference>
<feature type="region of interest" description="Disordered" evidence="1">
    <location>
        <begin position="1"/>
        <end position="117"/>
    </location>
</feature>
<keyword evidence="2" id="KW-0812">Transmembrane</keyword>
<dbReference type="InterPro" id="IPR016047">
    <property type="entry name" value="M23ase_b-sheet_dom"/>
</dbReference>
<evidence type="ECO:0000259" key="3">
    <source>
        <dbReference type="Pfam" id="PF01551"/>
    </source>
</evidence>
<evidence type="ECO:0000313" key="5">
    <source>
        <dbReference type="Proteomes" id="UP000293568"/>
    </source>
</evidence>
<accession>A0A4P6ERK9</accession>
<evidence type="ECO:0000256" key="2">
    <source>
        <dbReference type="SAM" id="Phobius"/>
    </source>
</evidence>